<comment type="subcellular location">
    <subcellularLocation>
        <location evidence="6">Cell membrane</location>
        <topology evidence="6">Multi-pass membrane protein</topology>
    </subcellularLocation>
    <subcellularLocation>
        <location evidence="1">Membrane</location>
        <topology evidence="1">Multi-pass membrane protein</topology>
    </subcellularLocation>
</comment>
<evidence type="ECO:0000256" key="4">
    <source>
        <dbReference type="ARBA" id="ARBA00022989"/>
    </source>
</evidence>
<dbReference type="PANTHER" id="PTHR43701:SF2">
    <property type="entry name" value="MEMBRANE TRANSPORTER PROTEIN YJNA-RELATED"/>
    <property type="match status" value="1"/>
</dbReference>
<evidence type="ECO:0000313" key="8">
    <source>
        <dbReference type="Proteomes" id="UP000198661"/>
    </source>
</evidence>
<evidence type="ECO:0000256" key="5">
    <source>
        <dbReference type="ARBA" id="ARBA00023136"/>
    </source>
</evidence>
<dbReference type="Proteomes" id="UP000198661">
    <property type="component" value="Unassembled WGS sequence"/>
</dbReference>
<feature type="transmembrane region" description="Helical" evidence="6">
    <location>
        <begin position="159"/>
        <end position="188"/>
    </location>
</feature>
<name>A0A1I2LWS0_9BACL</name>
<keyword evidence="8" id="KW-1185">Reference proteome</keyword>
<evidence type="ECO:0000256" key="3">
    <source>
        <dbReference type="ARBA" id="ARBA00022692"/>
    </source>
</evidence>
<protein>
    <recommendedName>
        <fullName evidence="6">Probable membrane transporter protein</fullName>
    </recommendedName>
</protein>
<dbReference type="Pfam" id="PF01925">
    <property type="entry name" value="TauE"/>
    <property type="match status" value="1"/>
</dbReference>
<proteinExistence type="inferred from homology"/>
<dbReference type="OrthoDB" id="9780109at2"/>
<feature type="transmembrane region" description="Helical" evidence="6">
    <location>
        <begin position="250"/>
        <end position="268"/>
    </location>
</feature>
<feature type="transmembrane region" description="Helical" evidence="6">
    <location>
        <begin position="50"/>
        <end position="70"/>
    </location>
</feature>
<gene>
    <name evidence="7" type="ORF">SAMN04488025_10644</name>
</gene>
<dbReference type="InterPro" id="IPR002781">
    <property type="entry name" value="TM_pro_TauE-like"/>
</dbReference>
<evidence type="ECO:0000313" key="7">
    <source>
        <dbReference type="EMBL" id="SFF82950.1"/>
    </source>
</evidence>
<keyword evidence="4 6" id="KW-1133">Transmembrane helix</keyword>
<dbReference type="GO" id="GO:0005886">
    <property type="term" value="C:plasma membrane"/>
    <property type="evidence" value="ECO:0007669"/>
    <property type="project" value="UniProtKB-SubCell"/>
</dbReference>
<comment type="similarity">
    <text evidence="2 6">Belongs to the 4-toluene sulfonate uptake permease (TSUP) (TC 2.A.102) family.</text>
</comment>
<keyword evidence="6" id="KW-1003">Cell membrane</keyword>
<accession>A0A1I2LWS0</accession>
<evidence type="ECO:0000256" key="2">
    <source>
        <dbReference type="ARBA" id="ARBA00009142"/>
    </source>
</evidence>
<organism evidence="7 8">
    <name type="scientific">Planifilum fulgidum</name>
    <dbReference type="NCBI Taxonomy" id="201973"/>
    <lineage>
        <taxon>Bacteria</taxon>
        <taxon>Bacillati</taxon>
        <taxon>Bacillota</taxon>
        <taxon>Bacilli</taxon>
        <taxon>Bacillales</taxon>
        <taxon>Thermoactinomycetaceae</taxon>
        <taxon>Planifilum</taxon>
    </lineage>
</organism>
<dbReference type="STRING" id="201973.SAMN04488025_10644"/>
<reference evidence="7 8" key="1">
    <citation type="submission" date="2016-10" db="EMBL/GenBank/DDBJ databases">
        <authorList>
            <person name="de Groot N.N."/>
        </authorList>
    </citation>
    <scope>NUCLEOTIDE SEQUENCE [LARGE SCALE GENOMIC DNA]</scope>
    <source>
        <strain evidence="7 8">DSM 44945</strain>
    </source>
</reference>
<dbReference type="InterPro" id="IPR051598">
    <property type="entry name" value="TSUP/Inactive_protease-like"/>
</dbReference>
<keyword evidence="3 6" id="KW-0812">Transmembrane</keyword>
<feature type="transmembrane region" description="Helical" evidence="6">
    <location>
        <begin position="82"/>
        <end position="101"/>
    </location>
</feature>
<feature type="transmembrane region" description="Helical" evidence="6">
    <location>
        <begin position="7"/>
        <end position="30"/>
    </location>
</feature>
<sequence length="272" mass="29372">MEEWILFVLIGLLAGTFGSLAGLGGGVIAVPSLLLMAALFPEYRHLTPQVVVGTSLVMIVLTALSSTLTYARQRRVDYRSGLLFFAASGPGAATGAYLNRFFEPDSFYIAFGLFLIFVSIVLTVGERGKERPVKWSVTREFTDPDGTVHRYGYHRPTALAVAFLVGMVSSLFGIGGGALMVPVMVFLFRFPPHVATATSMFMIFFSSVIGSLGHVAQGNVEWKAALFLAPGAWFGGRLGAWISSRLSSRGLLVALRLALLLVAVRMIWEGLS</sequence>
<dbReference type="PANTHER" id="PTHR43701">
    <property type="entry name" value="MEMBRANE TRANSPORTER PROTEIN MJ0441-RELATED"/>
    <property type="match status" value="1"/>
</dbReference>
<feature type="transmembrane region" description="Helical" evidence="6">
    <location>
        <begin position="107"/>
        <end position="125"/>
    </location>
</feature>
<evidence type="ECO:0000256" key="6">
    <source>
        <dbReference type="RuleBase" id="RU363041"/>
    </source>
</evidence>
<keyword evidence="5 6" id="KW-0472">Membrane</keyword>
<feature type="transmembrane region" description="Helical" evidence="6">
    <location>
        <begin position="194"/>
        <end position="212"/>
    </location>
</feature>
<evidence type="ECO:0000256" key="1">
    <source>
        <dbReference type="ARBA" id="ARBA00004141"/>
    </source>
</evidence>
<dbReference type="AlphaFoldDB" id="A0A1I2LWS0"/>
<dbReference type="EMBL" id="FOOK01000006">
    <property type="protein sequence ID" value="SFF82950.1"/>
    <property type="molecule type" value="Genomic_DNA"/>
</dbReference>